<evidence type="ECO:0000313" key="15">
    <source>
        <dbReference type="EMBL" id="MBB6562710.1"/>
    </source>
</evidence>
<protein>
    <recommendedName>
        <fullName evidence="11">Glutamate/aspartate import permease protein GltK</fullName>
    </recommendedName>
</protein>
<dbReference type="InterPro" id="IPR043429">
    <property type="entry name" value="ArtM/GltK/GlnP/TcyL/YhdX-like"/>
</dbReference>
<name>A0A7X0UCJ7_9BURK</name>
<dbReference type="NCBIfam" id="TIGR01726">
    <property type="entry name" value="HEQRo_perm_3TM"/>
    <property type="match status" value="1"/>
</dbReference>
<evidence type="ECO:0000256" key="3">
    <source>
        <dbReference type="ARBA" id="ARBA00022448"/>
    </source>
</evidence>
<dbReference type="InterPro" id="IPR035906">
    <property type="entry name" value="MetI-like_sf"/>
</dbReference>
<dbReference type="Pfam" id="PF00528">
    <property type="entry name" value="BPD_transp_1"/>
    <property type="match status" value="1"/>
</dbReference>
<evidence type="ECO:0000313" key="16">
    <source>
        <dbReference type="Proteomes" id="UP000575083"/>
    </source>
</evidence>
<keyword evidence="16" id="KW-1185">Reference proteome</keyword>
<dbReference type="RefSeq" id="WP_184862991.1">
    <property type="nucleotide sequence ID" value="NZ_JACHLK010000014.1"/>
</dbReference>
<dbReference type="GO" id="GO:0022857">
    <property type="term" value="F:transmembrane transporter activity"/>
    <property type="evidence" value="ECO:0007669"/>
    <property type="project" value="InterPro"/>
</dbReference>
<dbReference type="InterPro" id="IPR010065">
    <property type="entry name" value="AA_ABC_transptr_permease_3TM"/>
</dbReference>
<feature type="region of interest" description="Disordered" evidence="13">
    <location>
        <begin position="228"/>
        <end position="248"/>
    </location>
</feature>
<keyword evidence="7 12" id="KW-1133">Transmembrane helix</keyword>
<dbReference type="AlphaFoldDB" id="A0A7X0UCJ7"/>
<evidence type="ECO:0000259" key="14">
    <source>
        <dbReference type="PROSITE" id="PS50928"/>
    </source>
</evidence>
<evidence type="ECO:0000256" key="1">
    <source>
        <dbReference type="ARBA" id="ARBA00004429"/>
    </source>
</evidence>
<evidence type="ECO:0000256" key="11">
    <source>
        <dbReference type="ARBA" id="ARBA00073645"/>
    </source>
</evidence>
<keyword evidence="6" id="KW-0029">Amino-acid transport</keyword>
<comment type="subunit">
    <text evidence="10">The complex is composed of two ATP-binding proteins (GltL), two transmembrane proteins (GltJ and GltK) and a solute-binding protein (GltI).</text>
</comment>
<evidence type="ECO:0000256" key="6">
    <source>
        <dbReference type="ARBA" id="ARBA00022970"/>
    </source>
</evidence>
<evidence type="ECO:0000256" key="10">
    <source>
        <dbReference type="ARBA" id="ARBA00062718"/>
    </source>
</evidence>
<feature type="compositionally biased region" description="Low complexity" evidence="13">
    <location>
        <begin position="238"/>
        <end position="248"/>
    </location>
</feature>
<evidence type="ECO:0000256" key="9">
    <source>
        <dbReference type="ARBA" id="ARBA00060298"/>
    </source>
</evidence>
<dbReference type="GO" id="GO:0043190">
    <property type="term" value="C:ATP-binding cassette (ABC) transporter complex"/>
    <property type="evidence" value="ECO:0007669"/>
    <property type="project" value="InterPro"/>
</dbReference>
<gene>
    <name evidence="15" type="ORF">HNP48_005426</name>
</gene>
<keyword evidence="8 12" id="KW-0472">Membrane</keyword>
<dbReference type="CDD" id="cd06261">
    <property type="entry name" value="TM_PBP2"/>
    <property type="match status" value="1"/>
</dbReference>
<dbReference type="PROSITE" id="PS50928">
    <property type="entry name" value="ABC_TM1"/>
    <property type="match status" value="1"/>
</dbReference>
<comment type="caution">
    <text evidence="15">The sequence shown here is derived from an EMBL/GenBank/DDBJ whole genome shotgun (WGS) entry which is preliminary data.</text>
</comment>
<dbReference type="PANTHER" id="PTHR30614">
    <property type="entry name" value="MEMBRANE COMPONENT OF AMINO ACID ABC TRANSPORTER"/>
    <property type="match status" value="1"/>
</dbReference>
<dbReference type="PANTHER" id="PTHR30614:SF21">
    <property type="entry name" value="AMINO ACID ABC TRANSPORTER PERMEASE"/>
    <property type="match status" value="1"/>
</dbReference>
<feature type="transmembrane region" description="Helical" evidence="12">
    <location>
        <begin position="61"/>
        <end position="83"/>
    </location>
</feature>
<dbReference type="SUPFAM" id="SSF161098">
    <property type="entry name" value="MetI-like"/>
    <property type="match status" value="1"/>
</dbReference>
<feature type="transmembrane region" description="Helical" evidence="12">
    <location>
        <begin position="169"/>
        <end position="190"/>
    </location>
</feature>
<comment type="function">
    <text evidence="9">Part of the ABC transporter complex GltIJKL involved in glutamate and aspartate uptake. Probably responsible for the translocation of the substrate across the membrane.</text>
</comment>
<dbReference type="GO" id="GO:0006865">
    <property type="term" value="P:amino acid transport"/>
    <property type="evidence" value="ECO:0007669"/>
    <property type="project" value="UniProtKB-KW"/>
</dbReference>
<keyword evidence="5 12" id="KW-0812">Transmembrane</keyword>
<sequence>MLELIDTYWLYFLVGQYPNGPLGGLALTLLLAAGALLLALPLGIVFGLARVSPWRLVRWPVTALVFVVRGTPLLMVIFWAYFFLPSVTGVKTGQFTTMLLALVVFNAAYLAEIVRAGILGVPRGQMECARALGLSYPRAMRLVVLPQALRSMLPSLVNQFVSTIKETSLGYIIGLTEVSFIATQINSQVFVRPAEVFGILGLTYFVLCFGLSRLAYALERRLARRAAAPSAPSPASPPTSTSTQSLAT</sequence>
<feature type="domain" description="ABC transmembrane type-1" evidence="14">
    <location>
        <begin position="25"/>
        <end position="215"/>
    </location>
</feature>
<proteinExistence type="inferred from homology"/>
<evidence type="ECO:0000256" key="13">
    <source>
        <dbReference type="SAM" id="MobiDB-lite"/>
    </source>
</evidence>
<feature type="transmembrane region" description="Helical" evidence="12">
    <location>
        <begin position="95"/>
        <end position="114"/>
    </location>
</feature>
<evidence type="ECO:0000256" key="12">
    <source>
        <dbReference type="RuleBase" id="RU363032"/>
    </source>
</evidence>
<comment type="subcellular location">
    <subcellularLocation>
        <location evidence="1">Cell inner membrane</location>
        <topology evidence="1">Multi-pass membrane protein</topology>
    </subcellularLocation>
    <subcellularLocation>
        <location evidence="12">Cell membrane</location>
        <topology evidence="12">Multi-pass membrane protein</topology>
    </subcellularLocation>
</comment>
<reference evidence="15 16" key="1">
    <citation type="submission" date="2020-08" db="EMBL/GenBank/DDBJ databases">
        <title>Functional genomics of gut bacteria from endangered species of beetles.</title>
        <authorList>
            <person name="Carlos-Shanley C."/>
        </authorList>
    </citation>
    <scope>NUCLEOTIDE SEQUENCE [LARGE SCALE GENOMIC DNA]</scope>
    <source>
        <strain evidence="15 16">S00198</strain>
    </source>
</reference>
<feature type="transmembrane region" description="Helical" evidence="12">
    <location>
        <begin position="20"/>
        <end position="49"/>
    </location>
</feature>
<keyword evidence="3 12" id="KW-0813">Transport</keyword>
<organism evidence="15 16">
    <name type="scientific">Acidovorax soli</name>
    <dbReference type="NCBI Taxonomy" id="592050"/>
    <lineage>
        <taxon>Bacteria</taxon>
        <taxon>Pseudomonadati</taxon>
        <taxon>Pseudomonadota</taxon>
        <taxon>Betaproteobacteria</taxon>
        <taxon>Burkholderiales</taxon>
        <taxon>Comamonadaceae</taxon>
        <taxon>Acidovorax</taxon>
    </lineage>
</organism>
<evidence type="ECO:0000256" key="2">
    <source>
        <dbReference type="ARBA" id="ARBA00010072"/>
    </source>
</evidence>
<evidence type="ECO:0000256" key="4">
    <source>
        <dbReference type="ARBA" id="ARBA00022475"/>
    </source>
</evidence>
<dbReference type="EMBL" id="JACHLK010000014">
    <property type="protein sequence ID" value="MBB6562710.1"/>
    <property type="molecule type" value="Genomic_DNA"/>
</dbReference>
<dbReference type="Gene3D" id="1.10.3720.10">
    <property type="entry name" value="MetI-like"/>
    <property type="match status" value="1"/>
</dbReference>
<comment type="similarity">
    <text evidence="2">Belongs to the binding-protein-dependent transport system permease family. HisMQ subfamily.</text>
</comment>
<feature type="transmembrane region" description="Helical" evidence="12">
    <location>
        <begin position="196"/>
        <end position="216"/>
    </location>
</feature>
<evidence type="ECO:0000256" key="8">
    <source>
        <dbReference type="ARBA" id="ARBA00023136"/>
    </source>
</evidence>
<accession>A0A7X0UCJ7</accession>
<dbReference type="Proteomes" id="UP000575083">
    <property type="component" value="Unassembled WGS sequence"/>
</dbReference>
<keyword evidence="4" id="KW-1003">Cell membrane</keyword>
<evidence type="ECO:0000256" key="5">
    <source>
        <dbReference type="ARBA" id="ARBA00022692"/>
    </source>
</evidence>
<dbReference type="InterPro" id="IPR000515">
    <property type="entry name" value="MetI-like"/>
</dbReference>
<dbReference type="FunFam" id="1.10.3720.10:FF:000006">
    <property type="entry name" value="Glutamate/aspartate ABC transporter, permease protein GltK"/>
    <property type="match status" value="1"/>
</dbReference>
<evidence type="ECO:0000256" key="7">
    <source>
        <dbReference type="ARBA" id="ARBA00022989"/>
    </source>
</evidence>